<accession>A0A3S0HET8</accession>
<dbReference type="EMBL" id="RXLZ01000033">
    <property type="protein sequence ID" value="RTQ88644.1"/>
    <property type="molecule type" value="Genomic_DNA"/>
</dbReference>
<dbReference type="PANTHER" id="PTHR38743:SF2">
    <property type="entry name" value="DUF2185 DOMAIN-CONTAINING PROTEIN"/>
    <property type="match status" value="1"/>
</dbReference>
<protein>
    <submittedName>
        <fullName evidence="2">DUF2185 domain-containing protein</fullName>
    </submittedName>
</protein>
<dbReference type="PANTHER" id="PTHR38743">
    <property type="entry name" value="SIMILAR TO GLYOXYLASE I FAMILY PROTEIN"/>
    <property type="match status" value="1"/>
</dbReference>
<proteinExistence type="predicted"/>
<dbReference type="Pfam" id="PF09951">
    <property type="entry name" value="Imm33"/>
    <property type="match status" value="1"/>
</dbReference>
<evidence type="ECO:0000259" key="1">
    <source>
        <dbReference type="Pfam" id="PF09951"/>
    </source>
</evidence>
<feature type="domain" description="Immunity protein Imm33" evidence="1">
    <location>
        <begin position="23"/>
        <end position="105"/>
    </location>
</feature>
<gene>
    <name evidence="2" type="ORF">EKL94_12345</name>
</gene>
<comment type="caution">
    <text evidence="2">The sequence shown here is derived from an EMBL/GenBank/DDBJ whole genome shotgun (WGS) entry which is preliminary data.</text>
</comment>
<evidence type="ECO:0000313" key="3">
    <source>
        <dbReference type="Proteomes" id="UP000271705"/>
    </source>
</evidence>
<sequence length="108" mass="11857">MKPKQFRLTAEQIKPLLEGYGGCIATDRITVDGQPVGYCYREAPDNELDSGWRFLAGDETDDYLDEPGNSGVYDVNTIANCDRAVLAVVDAPAGTEFERTEDGRLLPV</sequence>
<name>A0A3S0HET8_STEMA</name>
<dbReference type="Proteomes" id="UP000271705">
    <property type="component" value="Unassembled WGS sequence"/>
</dbReference>
<dbReference type="AlphaFoldDB" id="A0A3S0HET8"/>
<dbReference type="RefSeq" id="WP_126929328.1">
    <property type="nucleotide sequence ID" value="NZ_RXLZ01000033.1"/>
</dbReference>
<reference evidence="2 3" key="1">
    <citation type="submission" date="2018-12" db="EMBL/GenBank/DDBJ databases">
        <authorList>
            <person name="Kartti S."/>
            <person name="Manni A."/>
            <person name="Chemao El Fihri M.W."/>
            <person name="Laamarti M."/>
            <person name="Temsamani L."/>
            <person name="El Jamali J.E."/>
            <person name="Ouadghiri M."/>
            <person name="Ibrahimi A."/>
            <person name="Filati-Maltouf A."/>
        </authorList>
    </citation>
    <scope>NUCLEOTIDE SEQUENCE [LARGE SCALE GENOMIC DNA]</scope>
    <source>
        <strain evidence="2 3">MDMC339</strain>
    </source>
</reference>
<dbReference type="InterPro" id="IPR018689">
    <property type="entry name" value="Imm33_dom"/>
</dbReference>
<organism evidence="2 3">
    <name type="scientific">Stenotrophomonas maltophilia</name>
    <name type="common">Pseudomonas maltophilia</name>
    <name type="synonym">Xanthomonas maltophilia</name>
    <dbReference type="NCBI Taxonomy" id="40324"/>
    <lineage>
        <taxon>Bacteria</taxon>
        <taxon>Pseudomonadati</taxon>
        <taxon>Pseudomonadota</taxon>
        <taxon>Gammaproteobacteria</taxon>
        <taxon>Lysobacterales</taxon>
        <taxon>Lysobacteraceae</taxon>
        <taxon>Stenotrophomonas</taxon>
        <taxon>Stenotrophomonas maltophilia group</taxon>
    </lineage>
</organism>
<evidence type="ECO:0000313" key="2">
    <source>
        <dbReference type="EMBL" id="RTQ88644.1"/>
    </source>
</evidence>